<organism evidence="2 3">
    <name type="scientific">Ascaris lumbricoides</name>
    <name type="common">Giant roundworm</name>
    <dbReference type="NCBI Taxonomy" id="6252"/>
    <lineage>
        <taxon>Eukaryota</taxon>
        <taxon>Metazoa</taxon>
        <taxon>Ecdysozoa</taxon>
        <taxon>Nematoda</taxon>
        <taxon>Chromadorea</taxon>
        <taxon>Rhabditida</taxon>
        <taxon>Spirurina</taxon>
        <taxon>Ascaridomorpha</taxon>
        <taxon>Ascaridoidea</taxon>
        <taxon>Ascarididae</taxon>
        <taxon>Ascaris</taxon>
    </lineage>
</organism>
<accession>A0A0M3I737</accession>
<dbReference type="WBParaSite" id="ALUE_0001295101-mRNA-1">
    <property type="protein sequence ID" value="ALUE_0001295101-mRNA-1"/>
    <property type="gene ID" value="ALUE_0001295101"/>
</dbReference>
<keyword evidence="2" id="KW-1185">Reference proteome</keyword>
<sequence length="340" mass="37992">MDGRCPSVSIECSLCSLNNLITPENLCAHMRQRHSMHSAIIEHLHFDDAHTFNMWLQSVEDSRGERSGYVPRENDQENAHDNEYYLLCRRRSPVLKRRRLTSGQTRCMPKVACVPVQSVACTAFVHVIESLSGQHMYIQSSCRLQKTFPFRLKASDLFVRWVSVRYCLEHCGHSLHHSMGGTCARRCYDAACSSGSGSTFAHLKRNSSSIYNDSEDEDYASEEGVSEESIEEEMRQPNSNSRLLDGLMEGLSHFEQSSVVVPIKTTVAERKAILGTIESELAATKADVSLIKDTVSDGTRASLDAFISERLESAADRLRSLTKVLAELALNIRTGNEVVA</sequence>
<dbReference type="PANTHER" id="PTHR33936:SF1">
    <property type="entry name" value="PROTEIN CBG06911"/>
    <property type="match status" value="1"/>
</dbReference>
<dbReference type="Proteomes" id="UP000036681">
    <property type="component" value="Unplaced"/>
</dbReference>
<dbReference type="AlphaFoldDB" id="A0A0M3I737"/>
<feature type="region of interest" description="Disordered" evidence="1">
    <location>
        <begin position="212"/>
        <end position="238"/>
    </location>
</feature>
<dbReference type="PANTHER" id="PTHR33936">
    <property type="entry name" value="PROTEIN CBG17840"/>
    <property type="match status" value="1"/>
</dbReference>
<evidence type="ECO:0000256" key="1">
    <source>
        <dbReference type="SAM" id="MobiDB-lite"/>
    </source>
</evidence>
<proteinExistence type="predicted"/>
<name>A0A0M3I737_ASCLU</name>
<evidence type="ECO:0000313" key="3">
    <source>
        <dbReference type="WBParaSite" id="ALUE_0001295101-mRNA-1"/>
    </source>
</evidence>
<reference evidence="3" key="1">
    <citation type="submission" date="2017-02" db="UniProtKB">
        <authorList>
            <consortium name="WormBaseParasite"/>
        </authorList>
    </citation>
    <scope>IDENTIFICATION</scope>
</reference>
<feature type="compositionally biased region" description="Acidic residues" evidence="1">
    <location>
        <begin position="213"/>
        <end position="231"/>
    </location>
</feature>
<evidence type="ECO:0000313" key="2">
    <source>
        <dbReference type="Proteomes" id="UP000036681"/>
    </source>
</evidence>
<dbReference type="InterPro" id="IPR052797">
    <property type="entry name" value="RegFact_GeneExpr_CellDeath"/>
</dbReference>
<protein>
    <submittedName>
        <fullName evidence="3">C2H2-type domain-containing protein</fullName>
    </submittedName>
</protein>